<organism evidence="2 3">
    <name type="scientific">Beta vulgaris subsp. vulgaris</name>
    <name type="common">Beet</name>
    <dbReference type="NCBI Taxonomy" id="3555"/>
    <lineage>
        <taxon>Eukaryota</taxon>
        <taxon>Viridiplantae</taxon>
        <taxon>Streptophyta</taxon>
        <taxon>Embryophyta</taxon>
        <taxon>Tracheophyta</taxon>
        <taxon>Spermatophyta</taxon>
        <taxon>Magnoliopsida</taxon>
        <taxon>eudicotyledons</taxon>
        <taxon>Gunneridae</taxon>
        <taxon>Pentapetalae</taxon>
        <taxon>Caryophyllales</taxon>
        <taxon>Chenopodiaceae</taxon>
        <taxon>Betoideae</taxon>
        <taxon>Beta</taxon>
    </lineage>
</organism>
<dbReference type="Gene3D" id="3.40.50.1110">
    <property type="entry name" value="SGNH hydrolase"/>
    <property type="match status" value="1"/>
</dbReference>
<dbReference type="Proteomes" id="UP000035740">
    <property type="component" value="Unassembled WGS sequence"/>
</dbReference>
<dbReference type="OrthoDB" id="671439at2759"/>
<dbReference type="InterPro" id="IPR036514">
    <property type="entry name" value="SGNH_hydro_sf"/>
</dbReference>
<dbReference type="eggNOG" id="KOG3035">
    <property type="taxonomic scope" value="Eukaryota"/>
</dbReference>
<comment type="similarity">
    <text evidence="1">Belongs to the 'GDSL' lipolytic enzyme family.</text>
</comment>
<dbReference type="Gramene" id="KMS94827">
    <property type="protein sequence ID" value="KMS94827"/>
    <property type="gene ID" value="BVRB_014950"/>
</dbReference>
<evidence type="ECO:0000313" key="2">
    <source>
        <dbReference type="EMBL" id="KMS94827.1"/>
    </source>
</evidence>
<evidence type="ECO:0000256" key="1">
    <source>
        <dbReference type="ARBA" id="ARBA00008668"/>
    </source>
</evidence>
<dbReference type="Pfam" id="PF00657">
    <property type="entry name" value="Lipase_GDSL"/>
    <property type="match status" value="1"/>
</dbReference>
<sequence length="248" mass="27251">MDDIRMPFMWNSFLITCNDSKESDVDSNHSADTSLCLNSQNFLAVGPYLYDAGASKRKRNAVDEGLSLKHEVSLALELGSSGSSLGSKTECVAAETAIISRIHVENQSPFDICLDLNIDLGCKRAFKDTKNSSSSLEVSLYGEKAMKLPERTNEVAGIYANECVSLASELGIPSINLWSKMQKTEGWQRKFLSDGLHLTSEGNAVVHKEVVQIFIQGGLSAPDMPYDFPHHSRIDPKNPEKAFTLQCS</sequence>
<accession>A0A0J8B4R2</accession>
<evidence type="ECO:0000313" key="3">
    <source>
        <dbReference type="Proteomes" id="UP000035740"/>
    </source>
</evidence>
<reference evidence="2 3" key="1">
    <citation type="journal article" date="2014" name="Nature">
        <title>The genome of the recently domesticated crop plant sugar beet (Beta vulgaris).</title>
        <authorList>
            <person name="Dohm J.C."/>
            <person name="Minoche A.E."/>
            <person name="Holtgrawe D."/>
            <person name="Capella-Gutierrez S."/>
            <person name="Zakrzewski F."/>
            <person name="Tafer H."/>
            <person name="Rupp O."/>
            <person name="Sorensen T.R."/>
            <person name="Stracke R."/>
            <person name="Reinhardt R."/>
            <person name="Goesmann A."/>
            <person name="Kraft T."/>
            <person name="Schulz B."/>
            <person name="Stadler P.F."/>
            <person name="Schmidt T."/>
            <person name="Gabaldon T."/>
            <person name="Lehrach H."/>
            <person name="Weisshaar B."/>
            <person name="Himmelbauer H."/>
        </authorList>
    </citation>
    <scope>NUCLEOTIDE SEQUENCE [LARGE SCALE GENOMIC DNA]</scope>
    <source>
        <tissue evidence="2">Taproot</tissue>
    </source>
</reference>
<dbReference type="GO" id="GO:0016788">
    <property type="term" value="F:hydrolase activity, acting on ester bonds"/>
    <property type="evidence" value="ECO:0007669"/>
    <property type="project" value="InterPro"/>
</dbReference>
<keyword evidence="3" id="KW-1185">Reference proteome</keyword>
<dbReference type="InterPro" id="IPR045136">
    <property type="entry name" value="Iah1-like"/>
</dbReference>
<dbReference type="PANTHER" id="PTHR14209">
    <property type="entry name" value="ISOAMYL ACETATE-HYDROLYZING ESTERASE 1"/>
    <property type="match status" value="1"/>
</dbReference>
<protein>
    <recommendedName>
        <fullName evidence="4">GDSL esterase/lipase</fullName>
    </recommendedName>
</protein>
<gene>
    <name evidence="2" type="ORF">BVRB_014950</name>
</gene>
<name>A0A0J8B4R2_BETVV</name>
<dbReference type="AlphaFoldDB" id="A0A0J8B4R2"/>
<evidence type="ECO:0008006" key="4">
    <source>
        <dbReference type="Google" id="ProtNLM"/>
    </source>
</evidence>
<dbReference type="EMBL" id="KQ090808">
    <property type="protein sequence ID" value="KMS94827.1"/>
    <property type="molecule type" value="Genomic_DNA"/>
</dbReference>
<dbReference type="PANTHER" id="PTHR14209:SF36">
    <property type="entry name" value="GDSL-LIKE LIPASE_ACYLHYDROLASE FAMILY PROTEIN, EXPRESSED"/>
    <property type="match status" value="1"/>
</dbReference>
<proteinExistence type="inferred from homology"/>
<dbReference type="SUPFAM" id="SSF52266">
    <property type="entry name" value="SGNH hydrolase"/>
    <property type="match status" value="1"/>
</dbReference>
<dbReference type="InterPro" id="IPR001087">
    <property type="entry name" value="GDSL"/>
</dbReference>